<evidence type="ECO:0000256" key="2">
    <source>
        <dbReference type="SAM" id="Phobius"/>
    </source>
</evidence>
<reference evidence="4" key="1">
    <citation type="journal article" date="2018" name="Nat. Microbiol.">
        <title>Leveraging single-cell genomics to expand the fungal tree of life.</title>
        <authorList>
            <person name="Ahrendt S.R."/>
            <person name="Quandt C.A."/>
            <person name="Ciobanu D."/>
            <person name="Clum A."/>
            <person name="Salamov A."/>
            <person name="Andreopoulos B."/>
            <person name="Cheng J.F."/>
            <person name="Woyke T."/>
            <person name="Pelin A."/>
            <person name="Henrissat B."/>
            <person name="Reynolds N.K."/>
            <person name="Benny G.L."/>
            <person name="Smith M.E."/>
            <person name="James T.Y."/>
            <person name="Grigoriev I.V."/>
        </authorList>
    </citation>
    <scope>NUCLEOTIDE SEQUENCE [LARGE SCALE GENOMIC DNA]</scope>
</reference>
<evidence type="ECO:0000313" key="4">
    <source>
        <dbReference type="Proteomes" id="UP000269721"/>
    </source>
</evidence>
<name>A0A4V1IPF5_9FUNG</name>
<proteinExistence type="predicted"/>
<dbReference type="EMBL" id="ML001964">
    <property type="protein sequence ID" value="RKO82877.1"/>
    <property type="molecule type" value="Genomic_DNA"/>
</dbReference>
<feature type="compositionally biased region" description="Pro residues" evidence="1">
    <location>
        <begin position="69"/>
        <end position="102"/>
    </location>
</feature>
<evidence type="ECO:0000313" key="3">
    <source>
        <dbReference type="EMBL" id="RKO82877.1"/>
    </source>
</evidence>
<feature type="transmembrane region" description="Helical" evidence="2">
    <location>
        <begin position="7"/>
        <end position="29"/>
    </location>
</feature>
<sequence>MVAAKDINWISAGVLLTTPFMALYTLLYIPLYTKTAIWAVVYYFITGLDIPVLGPARHTMSLEKTNPTNPAPSTPRFPLPQTPLPTLAPGPSVPLGPTPFLPRPEASSCPKSWAPDSPQASAPPLPLSPTPRDGPRDGDPPDAIKPYVSRRARGPGPRRAVIAVPENLLHEVPLPLVKGAVGPRTGGASVDAVKERIDGAFLWCLPCHSWSFSSASFPRDGHGAVFGEAYQSQIETQFIDPSPHPPASIPPILAVVSRLPPSASAPPTSSTTFVVRDLPPPRTKMPVVIVHKVGTGVAPDDARKALNDHKRKIVGTVVRTCTRS</sequence>
<dbReference type="AlphaFoldDB" id="A0A4V1IPF5"/>
<evidence type="ECO:0000256" key="1">
    <source>
        <dbReference type="SAM" id="MobiDB-lite"/>
    </source>
</evidence>
<keyword evidence="4" id="KW-1185">Reference proteome</keyword>
<dbReference type="Proteomes" id="UP000269721">
    <property type="component" value="Unassembled WGS sequence"/>
</dbReference>
<keyword evidence="2" id="KW-0812">Transmembrane</keyword>
<organism evidence="3 4">
    <name type="scientific">Blyttiomyces helicus</name>
    <dbReference type="NCBI Taxonomy" id="388810"/>
    <lineage>
        <taxon>Eukaryota</taxon>
        <taxon>Fungi</taxon>
        <taxon>Fungi incertae sedis</taxon>
        <taxon>Chytridiomycota</taxon>
        <taxon>Chytridiomycota incertae sedis</taxon>
        <taxon>Chytridiomycetes</taxon>
        <taxon>Chytridiomycetes incertae sedis</taxon>
        <taxon>Blyttiomyces</taxon>
    </lineage>
</organism>
<keyword evidence="2" id="KW-1133">Transmembrane helix</keyword>
<protein>
    <submittedName>
        <fullName evidence="3">Uncharacterized protein</fullName>
    </submittedName>
</protein>
<dbReference type="OrthoDB" id="10260134at2759"/>
<feature type="region of interest" description="Disordered" evidence="1">
    <location>
        <begin position="61"/>
        <end position="158"/>
    </location>
</feature>
<gene>
    <name evidence="3" type="ORF">BDK51DRAFT_50531</name>
</gene>
<accession>A0A4V1IPF5</accession>
<keyword evidence="2" id="KW-0472">Membrane</keyword>